<feature type="region of interest" description="Disordered" evidence="1">
    <location>
        <begin position="61"/>
        <end position="84"/>
    </location>
</feature>
<reference evidence="2 3" key="1">
    <citation type="journal article" date="2021" name="Elife">
        <title>Chloroplast acquisition without the gene transfer in kleptoplastic sea slugs, Plakobranchus ocellatus.</title>
        <authorList>
            <person name="Maeda T."/>
            <person name="Takahashi S."/>
            <person name="Yoshida T."/>
            <person name="Shimamura S."/>
            <person name="Takaki Y."/>
            <person name="Nagai Y."/>
            <person name="Toyoda A."/>
            <person name="Suzuki Y."/>
            <person name="Arimoto A."/>
            <person name="Ishii H."/>
            <person name="Satoh N."/>
            <person name="Nishiyama T."/>
            <person name="Hasebe M."/>
            <person name="Maruyama T."/>
            <person name="Minagawa J."/>
            <person name="Obokata J."/>
            <person name="Shigenobu S."/>
        </authorList>
    </citation>
    <scope>NUCLEOTIDE SEQUENCE [LARGE SCALE GENOMIC DNA]</scope>
</reference>
<comment type="caution">
    <text evidence="2">The sequence shown here is derived from an EMBL/GenBank/DDBJ whole genome shotgun (WGS) entry which is preliminary data.</text>
</comment>
<name>A0AAV3XSC6_9GAST</name>
<accession>A0AAV3XSC6</accession>
<proteinExistence type="predicted"/>
<protein>
    <submittedName>
        <fullName evidence="2">Uncharacterized protein</fullName>
    </submittedName>
</protein>
<gene>
    <name evidence="2" type="ORF">PoB_000473600</name>
</gene>
<keyword evidence="3" id="KW-1185">Reference proteome</keyword>
<evidence type="ECO:0000256" key="1">
    <source>
        <dbReference type="SAM" id="MobiDB-lite"/>
    </source>
</evidence>
<dbReference type="AlphaFoldDB" id="A0AAV3XSC6"/>
<organism evidence="2 3">
    <name type="scientific">Plakobranchus ocellatus</name>
    <dbReference type="NCBI Taxonomy" id="259542"/>
    <lineage>
        <taxon>Eukaryota</taxon>
        <taxon>Metazoa</taxon>
        <taxon>Spiralia</taxon>
        <taxon>Lophotrochozoa</taxon>
        <taxon>Mollusca</taxon>
        <taxon>Gastropoda</taxon>
        <taxon>Heterobranchia</taxon>
        <taxon>Euthyneura</taxon>
        <taxon>Panpulmonata</taxon>
        <taxon>Sacoglossa</taxon>
        <taxon>Placobranchoidea</taxon>
        <taxon>Plakobranchidae</taxon>
        <taxon>Plakobranchus</taxon>
    </lineage>
</organism>
<sequence length="84" mass="9654">MLARWKNYVEDYVADLLVNTPTLENHVRTLSELFRRLQQGKPHRETKKVRAWSKCDRLPWSPAWGGNNRPSGPKCGESSGCNKS</sequence>
<dbReference type="Proteomes" id="UP000735302">
    <property type="component" value="Unassembled WGS sequence"/>
</dbReference>
<dbReference type="EMBL" id="BLXT01000588">
    <property type="protein sequence ID" value="GFN78230.1"/>
    <property type="molecule type" value="Genomic_DNA"/>
</dbReference>
<evidence type="ECO:0000313" key="3">
    <source>
        <dbReference type="Proteomes" id="UP000735302"/>
    </source>
</evidence>
<evidence type="ECO:0000313" key="2">
    <source>
        <dbReference type="EMBL" id="GFN78230.1"/>
    </source>
</evidence>